<evidence type="ECO:0000256" key="1">
    <source>
        <dbReference type="SAM" id="Coils"/>
    </source>
</evidence>
<accession>L7FJ41</accession>
<keyword evidence="3" id="KW-1185">Reference proteome</keyword>
<evidence type="ECO:0000313" key="3">
    <source>
        <dbReference type="Proteomes" id="UP000014680"/>
    </source>
</evidence>
<feature type="coiled-coil region" evidence="1">
    <location>
        <begin position="111"/>
        <end position="183"/>
    </location>
</feature>
<gene>
    <name evidence="2" type="ORF">EIN_200630</name>
</gene>
<dbReference type="AlphaFoldDB" id="L7FJ41"/>
<reference evidence="2 3" key="1">
    <citation type="submission" date="2012-10" db="EMBL/GenBank/DDBJ databases">
        <authorList>
            <person name="Zafar N."/>
            <person name="Inman J."/>
            <person name="Hall N."/>
            <person name="Lorenzi H."/>
            <person name="Caler E."/>
        </authorList>
    </citation>
    <scope>NUCLEOTIDE SEQUENCE [LARGE SCALE GENOMIC DNA]</scope>
    <source>
        <strain evidence="2 3">IP1</strain>
    </source>
</reference>
<dbReference type="RefSeq" id="XP_004182981.1">
    <property type="nucleotide sequence ID" value="XM_004182933.1"/>
</dbReference>
<proteinExistence type="predicted"/>
<protein>
    <submittedName>
        <fullName evidence="2">Uncharacterized protein</fullName>
    </submittedName>
</protein>
<dbReference type="KEGG" id="eiv:EIN_200630"/>
<name>L7FJ41_ENTIV</name>
<dbReference type="VEuPathDB" id="AmoebaDB:EIN_200630"/>
<dbReference type="Proteomes" id="UP000014680">
    <property type="component" value="Unassembled WGS sequence"/>
</dbReference>
<organism evidence="2 3">
    <name type="scientific">Entamoeba invadens IP1</name>
    <dbReference type="NCBI Taxonomy" id="370355"/>
    <lineage>
        <taxon>Eukaryota</taxon>
        <taxon>Amoebozoa</taxon>
        <taxon>Evosea</taxon>
        <taxon>Archamoebae</taxon>
        <taxon>Mastigamoebida</taxon>
        <taxon>Entamoebidae</taxon>
        <taxon>Entamoeba</taxon>
    </lineage>
</organism>
<dbReference type="EMBL" id="KB207244">
    <property type="protein sequence ID" value="ELP83635.1"/>
    <property type="molecule type" value="Genomic_DNA"/>
</dbReference>
<keyword evidence="1" id="KW-0175">Coiled coil</keyword>
<sequence length="270" mass="30766">MHRENLEERVQNCFVGTYMRTAYYGNAASRIVSVFNSFIESALKDVPSDLFDHSTEGVESLFELGNKLRSKTIDLSTNDSSTSSKKDVKECIKDQANALNWFNTQQKVEKVEKSKDENMLWEKLKEELKKEILQLVDEKVKVEVSKLDEKIEKIEKHVKIEKVEKVEENLDSKVETVENKENEILEMKDGNVPKIPIDPILLEKAKQTNTVEINSKIELDTENDDTTNENVGTSNKSNAMLPCGTPTIENPFLHVVKSAKYVNGELVVEK</sequence>
<evidence type="ECO:0000313" key="2">
    <source>
        <dbReference type="EMBL" id="ELP83635.1"/>
    </source>
</evidence>
<dbReference type="GeneID" id="14882611"/>